<evidence type="ECO:0000313" key="2">
    <source>
        <dbReference type="WBParaSite" id="nRc.2.0.1.t15200-RA"/>
    </source>
</evidence>
<name>A0A915IN11_ROMCU</name>
<reference evidence="2" key="1">
    <citation type="submission" date="2022-11" db="UniProtKB">
        <authorList>
            <consortium name="WormBaseParasite"/>
        </authorList>
    </citation>
    <scope>IDENTIFICATION</scope>
</reference>
<accession>A0A915IN11</accession>
<keyword evidence="1" id="KW-1185">Reference proteome</keyword>
<evidence type="ECO:0000313" key="1">
    <source>
        <dbReference type="Proteomes" id="UP000887565"/>
    </source>
</evidence>
<sequence>MINAFLKRNQSFTEEGETLPDARSRSAIWFKFKEGSMNAVRRTLKISDLL</sequence>
<organism evidence="1 2">
    <name type="scientific">Romanomermis culicivorax</name>
    <name type="common">Nematode worm</name>
    <dbReference type="NCBI Taxonomy" id="13658"/>
    <lineage>
        <taxon>Eukaryota</taxon>
        <taxon>Metazoa</taxon>
        <taxon>Ecdysozoa</taxon>
        <taxon>Nematoda</taxon>
        <taxon>Enoplea</taxon>
        <taxon>Dorylaimia</taxon>
        <taxon>Mermithida</taxon>
        <taxon>Mermithoidea</taxon>
        <taxon>Mermithidae</taxon>
        <taxon>Romanomermis</taxon>
    </lineage>
</organism>
<dbReference type="Proteomes" id="UP000887565">
    <property type="component" value="Unplaced"/>
</dbReference>
<dbReference type="AlphaFoldDB" id="A0A915IN11"/>
<dbReference type="WBParaSite" id="nRc.2.0.1.t15200-RA">
    <property type="protein sequence ID" value="nRc.2.0.1.t15200-RA"/>
    <property type="gene ID" value="nRc.2.0.1.g15200"/>
</dbReference>
<proteinExistence type="predicted"/>
<protein>
    <submittedName>
        <fullName evidence="2">Uncharacterized protein</fullName>
    </submittedName>
</protein>